<accession>A0A6J7EEK5</accession>
<name>A0A6J7EEK5_9ZZZZ</name>
<dbReference type="PROSITE" id="PS51257">
    <property type="entry name" value="PROKAR_LIPOPROTEIN"/>
    <property type="match status" value="1"/>
</dbReference>
<dbReference type="AlphaFoldDB" id="A0A6J7EEK5"/>
<gene>
    <name evidence="1" type="ORF">UFOPK3482_00140</name>
</gene>
<evidence type="ECO:0000313" key="1">
    <source>
        <dbReference type="EMBL" id="CAB4881682.1"/>
    </source>
</evidence>
<organism evidence="1">
    <name type="scientific">freshwater metagenome</name>
    <dbReference type="NCBI Taxonomy" id="449393"/>
    <lineage>
        <taxon>unclassified sequences</taxon>
        <taxon>metagenomes</taxon>
        <taxon>ecological metagenomes</taxon>
    </lineage>
</organism>
<reference evidence="1" key="1">
    <citation type="submission" date="2020-05" db="EMBL/GenBank/DDBJ databases">
        <authorList>
            <person name="Chiriac C."/>
            <person name="Salcher M."/>
            <person name="Ghai R."/>
            <person name="Kavagutti S V."/>
        </authorList>
    </citation>
    <scope>NUCLEOTIDE SEQUENCE</scope>
</reference>
<protein>
    <submittedName>
        <fullName evidence="1">Unannotated protein</fullName>
    </submittedName>
</protein>
<dbReference type="EMBL" id="CAFBLZ010000006">
    <property type="protein sequence ID" value="CAB4881682.1"/>
    <property type="molecule type" value="Genomic_DNA"/>
</dbReference>
<sequence>MRLMTKVAITTISSALALSLTACSGSGPNAATRLINRVTDGAEAVVNTDGSDIRISNLLLVATEDGSAVLVGHIVSRTIESDKLLGISVGGSSASITGLTDLKTNAPIHFEGDNANAKAVFAGVNPIAGSTVEVNLGFARAGLVTVRAIIRDQRDIYAGITSGAAPVLTEAK</sequence>
<proteinExistence type="predicted"/>